<dbReference type="SUPFAM" id="SSF56176">
    <property type="entry name" value="FAD-binding/transporter-associated domain-like"/>
    <property type="match status" value="1"/>
</dbReference>
<gene>
    <name evidence="1" type="ORF">HUK83_16325</name>
</gene>
<feature type="non-terminal residue" evidence="1">
    <location>
        <position position="70"/>
    </location>
</feature>
<evidence type="ECO:0000313" key="1">
    <source>
        <dbReference type="EMBL" id="NVN31893.1"/>
    </source>
</evidence>
<accession>A0A850NQU8</accession>
<reference evidence="1 2" key="1">
    <citation type="submission" date="2020-06" db="EMBL/GenBank/DDBJ databases">
        <title>Description of novel acetic acid bacteria.</title>
        <authorList>
            <person name="Sombolestani A."/>
        </authorList>
    </citation>
    <scope>NUCLEOTIDE SEQUENCE [LARGE SCALE GENOMIC DNA]</scope>
    <source>
        <strain evidence="1 2">LMG 26838</strain>
    </source>
</reference>
<evidence type="ECO:0000313" key="2">
    <source>
        <dbReference type="Proteomes" id="UP000565205"/>
    </source>
</evidence>
<sequence length="70" mass="7565">MSDFVSLLGDVPLTTDAAIVKRKSRDFYWYSPVLKARLDGLSADVLLTPRDEADLLAIAQAARASGTPLT</sequence>
<comment type="caution">
    <text evidence="1">The sequence shown here is derived from an EMBL/GenBank/DDBJ whole genome shotgun (WGS) entry which is preliminary data.</text>
</comment>
<dbReference type="InterPro" id="IPR036318">
    <property type="entry name" value="FAD-bd_PCMH-like_sf"/>
</dbReference>
<organism evidence="1 2">
    <name type="scientific">Endobacter medicaginis</name>
    <dbReference type="NCBI Taxonomy" id="1181271"/>
    <lineage>
        <taxon>Bacteria</taxon>
        <taxon>Pseudomonadati</taxon>
        <taxon>Pseudomonadota</taxon>
        <taxon>Alphaproteobacteria</taxon>
        <taxon>Acetobacterales</taxon>
        <taxon>Acetobacteraceae</taxon>
        <taxon>Endobacter</taxon>
    </lineage>
</organism>
<dbReference type="EMBL" id="JABXXQ010000541">
    <property type="protein sequence ID" value="NVN31893.1"/>
    <property type="molecule type" value="Genomic_DNA"/>
</dbReference>
<dbReference type="GO" id="GO:0050660">
    <property type="term" value="F:flavin adenine dinucleotide binding"/>
    <property type="evidence" value="ECO:0007669"/>
    <property type="project" value="InterPro"/>
</dbReference>
<protein>
    <submittedName>
        <fullName evidence="1">FAD-binding protein</fullName>
    </submittedName>
</protein>
<dbReference type="AlphaFoldDB" id="A0A850NQU8"/>
<proteinExistence type="predicted"/>
<dbReference type="Proteomes" id="UP000565205">
    <property type="component" value="Unassembled WGS sequence"/>
</dbReference>
<name>A0A850NQU8_9PROT</name>